<dbReference type="SUPFAM" id="SSF52172">
    <property type="entry name" value="CheY-like"/>
    <property type="match status" value="2"/>
</dbReference>
<dbReference type="GO" id="GO:0032993">
    <property type="term" value="C:protein-DNA complex"/>
    <property type="evidence" value="ECO:0007669"/>
    <property type="project" value="TreeGrafter"/>
</dbReference>
<dbReference type="GO" id="GO:0006355">
    <property type="term" value="P:regulation of DNA-templated transcription"/>
    <property type="evidence" value="ECO:0007669"/>
    <property type="project" value="TreeGrafter"/>
</dbReference>
<organism evidence="8 9">
    <name type="scientific">Maritalea myrionectae</name>
    <dbReference type="NCBI Taxonomy" id="454601"/>
    <lineage>
        <taxon>Bacteria</taxon>
        <taxon>Pseudomonadati</taxon>
        <taxon>Pseudomonadota</taxon>
        <taxon>Alphaproteobacteria</taxon>
        <taxon>Hyphomicrobiales</taxon>
        <taxon>Devosiaceae</taxon>
        <taxon>Maritalea</taxon>
    </lineage>
</organism>
<dbReference type="SMART" id="SM00448">
    <property type="entry name" value="REC"/>
    <property type="match status" value="2"/>
</dbReference>
<dbReference type="InterPro" id="IPR039420">
    <property type="entry name" value="WalR-like"/>
</dbReference>
<evidence type="ECO:0000256" key="2">
    <source>
        <dbReference type="ARBA" id="ARBA00023012"/>
    </source>
</evidence>
<keyword evidence="2" id="KW-0902">Two-component regulatory system</keyword>
<evidence type="ECO:0000313" key="8">
    <source>
        <dbReference type="EMBL" id="AVX05726.1"/>
    </source>
</evidence>
<dbReference type="InterPro" id="IPR001789">
    <property type="entry name" value="Sig_transdc_resp-reg_receiver"/>
</dbReference>
<keyword evidence="3" id="KW-0805">Transcription regulation</keyword>
<dbReference type="GO" id="GO:0000976">
    <property type="term" value="F:transcription cis-regulatory region binding"/>
    <property type="evidence" value="ECO:0007669"/>
    <property type="project" value="TreeGrafter"/>
</dbReference>
<evidence type="ECO:0000259" key="7">
    <source>
        <dbReference type="PROSITE" id="PS50110"/>
    </source>
</evidence>
<dbReference type="AlphaFoldDB" id="A0A2R4MIL5"/>
<dbReference type="GO" id="GO:0005829">
    <property type="term" value="C:cytosol"/>
    <property type="evidence" value="ECO:0007669"/>
    <property type="project" value="TreeGrafter"/>
</dbReference>
<dbReference type="Gene3D" id="1.20.120.160">
    <property type="entry name" value="HPT domain"/>
    <property type="match status" value="1"/>
</dbReference>
<keyword evidence="9" id="KW-1185">Reference proteome</keyword>
<dbReference type="RefSeq" id="WP_117396520.1">
    <property type="nucleotide sequence ID" value="NZ_CP021330.1"/>
</dbReference>
<dbReference type="InterPro" id="IPR011006">
    <property type="entry name" value="CheY-like_superfamily"/>
</dbReference>
<name>A0A2R4MIL5_9HYPH</name>
<evidence type="ECO:0000256" key="3">
    <source>
        <dbReference type="ARBA" id="ARBA00023015"/>
    </source>
</evidence>
<dbReference type="Gene3D" id="3.40.50.2300">
    <property type="match status" value="2"/>
</dbReference>
<dbReference type="PANTHER" id="PTHR48111">
    <property type="entry name" value="REGULATOR OF RPOS"/>
    <property type="match status" value="1"/>
</dbReference>
<dbReference type="InterPro" id="IPR036641">
    <property type="entry name" value="HPT_dom_sf"/>
</dbReference>
<reference evidence="8 9" key="1">
    <citation type="submission" date="2017-05" db="EMBL/GenBank/DDBJ databases">
        <title>Genome Analysis of Maritalea myrionectae HL2708#5.</title>
        <authorList>
            <consortium name="Cotde Inc.-PKNU"/>
            <person name="Jang D."/>
            <person name="Oh H.-M."/>
        </authorList>
    </citation>
    <scope>NUCLEOTIDE SEQUENCE [LARGE SCALE GENOMIC DNA]</scope>
    <source>
        <strain evidence="8 9">HL2708#5</strain>
    </source>
</reference>
<evidence type="ECO:0000256" key="1">
    <source>
        <dbReference type="ARBA" id="ARBA00022553"/>
    </source>
</evidence>
<feature type="domain" description="Response regulatory" evidence="7">
    <location>
        <begin position="140"/>
        <end position="256"/>
    </location>
</feature>
<dbReference type="Proteomes" id="UP000258927">
    <property type="component" value="Chromosome"/>
</dbReference>
<keyword evidence="4" id="KW-0238">DNA-binding</keyword>
<feature type="modified residue" description="4-aspartylphosphate" evidence="6">
    <location>
        <position position="311"/>
    </location>
</feature>
<evidence type="ECO:0000256" key="6">
    <source>
        <dbReference type="PROSITE-ProRule" id="PRU00169"/>
    </source>
</evidence>
<dbReference type="KEGG" id="mmyr:MXMO3_03220"/>
<sequence>MQREGGNFADAMHALRRTYIQDLWEREEIVLDVLTKLEANDLNDDDLKDLEEVAHKFVGTGRTYQFPAISETGLIVEDLARDRVGANDPNLQPAILALLNACADARTEFEALDMAQQPATEEQPLSAETPKPAASANLPAVLIVDDDADTRSLLGQFMSDYAECTMAENSDQAEEFMAKMPFDLVLLDNKMPGGKTGLELLKHIKADATLRHMDVVMITASGEPQMVLDSLTAGASDYVLKPFKAEAVAQKLKTRLAHLKQTILLVDDDQAVQNLLQAKFRTLGVKCIGYDDGLQALQDMEDIKPDLVILDRILPGLEGMALLHNMRQNTSLKDIPVVILSAKRDNKDIMAGLQLGASDYVVKPFSLDELVLRCQRLLERAAVEGKPMGAHAYGA</sequence>
<dbReference type="SUPFAM" id="SSF47226">
    <property type="entry name" value="Histidine-containing phosphotransfer domain, HPT domain"/>
    <property type="match status" value="1"/>
</dbReference>
<dbReference type="GO" id="GO:0000156">
    <property type="term" value="F:phosphorelay response regulator activity"/>
    <property type="evidence" value="ECO:0007669"/>
    <property type="project" value="TreeGrafter"/>
</dbReference>
<dbReference type="PANTHER" id="PTHR48111:SF1">
    <property type="entry name" value="TWO-COMPONENT RESPONSE REGULATOR ORR33"/>
    <property type="match status" value="1"/>
</dbReference>
<evidence type="ECO:0000313" key="9">
    <source>
        <dbReference type="Proteomes" id="UP000258927"/>
    </source>
</evidence>
<accession>A0A2R4MIL5</accession>
<keyword evidence="1 6" id="KW-0597">Phosphoprotein</keyword>
<evidence type="ECO:0000256" key="4">
    <source>
        <dbReference type="ARBA" id="ARBA00023125"/>
    </source>
</evidence>
<evidence type="ECO:0000256" key="5">
    <source>
        <dbReference type="ARBA" id="ARBA00023163"/>
    </source>
</evidence>
<gene>
    <name evidence="8" type="ORF">MXMO3_03220</name>
</gene>
<protein>
    <submittedName>
        <fullName evidence="8">Chemotaxis protein CheY</fullName>
    </submittedName>
</protein>
<dbReference type="Pfam" id="PF00072">
    <property type="entry name" value="Response_reg"/>
    <property type="match status" value="2"/>
</dbReference>
<dbReference type="EMBL" id="CP021330">
    <property type="protein sequence ID" value="AVX05726.1"/>
    <property type="molecule type" value="Genomic_DNA"/>
</dbReference>
<proteinExistence type="predicted"/>
<dbReference type="STRING" id="1122213.GCA_000423365_00912"/>
<feature type="domain" description="Response regulatory" evidence="7">
    <location>
        <begin position="262"/>
        <end position="378"/>
    </location>
</feature>
<keyword evidence="5" id="KW-0804">Transcription</keyword>
<feature type="modified residue" description="4-aspartylphosphate" evidence="6">
    <location>
        <position position="188"/>
    </location>
</feature>
<dbReference type="PROSITE" id="PS50110">
    <property type="entry name" value="RESPONSE_REGULATORY"/>
    <property type="match status" value="2"/>
</dbReference>